<proteinExistence type="predicted"/>
<dbReference type="Proteomes" id="UP000729402">
    <property type="component" value="Unassembled WGS sequence"/>
</dbReference>
<evidence type="ECO:0000256" key="1">
    <source>
        <dbReference type="SAM" id="MobiDB-lite"/>
    </source>
</evidence>
<comment type="caution">
    <text evidence="2">The sequence shown here is derived from an EMBL/GenBank/DDBJ whole genome shotgun (WGS) entry which is preliminary data.</text>
</comment>
<sequence>MFGSCDSASNDGEGLKTEQIEKMESGEDEDHCRAENGGRRGEMWSPATGQWLEPGAEAGFGAGEGGSLAALWIWRKREKRGSRCYL</sequence>
<evidence type="ECO:0000313" key="3">
    <source>
        <dbReference type="Proteomes" id="UP000729402"/>
    </source>
</evidence>
<accession>A0A8J5SFH4</accession>
<protein>
    <submittedName>
        <fullName evidence="2">Uncharacterized protein</fullName>
    </submittedName>
</protein>
<dbReference type="AlphaFoldDB" id="A0A8J5SFH4"/>
<feature type="compositionally biased region" description="Basic and acidic residues" evidence="1">
    <location>
        <begin position="13"/>
        <end position="42"/>
    </location>
</feature>
<reference evidence="2" key="2">
    <citation type="submission" date="2021-02" db="EMBL/GenBank/DDBJ databases">
        <authorList>
            <person name="Kimball J.A."/>
            <person name="Haas M.W."/>
            <person name="Macchietto M."/>
            <person name="Kono T."/>
            <person name="Duquette J."/>
            <person name="Shao M."/>
        </authorList>
    </citation>
    <scope>NUCLEOTIDE SEQUENCE</scope>
    <source>
        <tissue evidence="2">Fresh leaf tissue</tissue>
    </source>
</reference>
<gene>
    <name evidence="2" type="ORF">GUJ93_ZPchr0001g31996</name>
</gene>
<keyword evidence="3" id="KW-1185">Reference proteome</keyword>
<reference evidence="2" key="1">
    <citation type="journal article" date="2021" name="bioRxiv">
        <title>Whole Genome Assembly and Annotation of Northern Wild Rice, Zizania palustris L., Supports a Whole Genome Duplication in the Zizania Genus.</title>
        <authorList>
            <person name="Haas M."/>
            <person name="Kono T."/>
            <person name="Macchietto M."/>
            <person name="Millas R."/>
            <person name="McGilp L."/>
            <person name="Shao M."/>
            <person name="Duquette J."/>
            <person name="Hirsch C.N."/>
            <person name="Kimball J."/>
        </authorList>
    </citation>
    <scope>NUCLEOTIDE SEQUENCE</scope>
    <source>
        <tissue evidence="2">Fresh leaf tissue</tissue>
    </source>
</reference>
<name>A0A8J5SFH4_ZIZPA</name>
<feature type="region of interest" description="Disordered" evidence="1">
    <location>
        <begin position="1"/>
        <end position="60"/>
    </location>
</feature>
<dbReference type="EMBL" id="JAAALK010000288">
    <property type="protein sequence ID" value="KAG8054534.1"/>
    <property type="molecule type" value="Genomic_DNA"/>
</dbReference>
<feature type="compositionally biased region" description="Polar residues" evidence="1">
    <location>
        <begin position="1"/>
        <end position="10"/>
    </location>
</feature>
<evidence type="ECO:0000313" key="2">
    <source>
        <dbReference type="EMBL" id="KAG8054534.1"/>
    </source>
</evidence>
<organism evidence="2 3">
    <name type="scientific">Zizania palustris</name>
    <name type="common">Northern wild rice</name>
    <dbReference type="NCBI Taxonomy" id="103762"/>
    <lineage>
        <taxon>Eukaryota</taxon>
        <taxon>Viridiplantae</taxon>
        <taxon>Streptophyta</taxon>
        <taxon>Embryophyta</taxon>
        <taxon>Tracheophyta</taxon>
        <taxon>Spermatophyta</taxon>
        <taxon>Magnoliopsida</taxon>
        <taxon>Liliopsida</taxon>
        <taxon>Poales</taxon>
        <taxon>Poaceae</taxon>
        <taxon>BOP clade</taxon>
        <taxon>Oryzoideae</taxon>
        <taxon>Oryzeae</taxon>
        <taxon>Zizaniinae</taxon>
        <taxon>Zizania</taxon>
    </lineage>
</organism>